<reference evidence="7 8" key="1">
    <citation type="journal article" date="2016" name="Nat. Commun.">
        <title>Thousands of microbial genomes shed light on interconnected biogeochemical processes in an aquifer system.</title>
        <authorList>
            <person name="Anantharaman K."/>
            <person name="Brown C.T."/>
            <person name="Hug L.A."/>
            <person name="Sharon I."/>
            <person name="Castelle C.J."/>
            <person name="Probst A.J."/>
            <person name="Thomas B.C."/>
            <person name="Singh A."/>
            <person name="Wilkins M.J."/>
            <person name="Karaoz U."/>
            <person name="Brodie E.L."/>
            <person name="Williams K.H."/>
            <person name="Hubbard S.S."/>
            <person name="Banfield J.F."/>
        </authorList>
    </citation>
    <scope>NUCLEOTIDE SEQUENCE [LARGE SCALE GENOMIC DNA]</scope>
</reference>
<comment type="function">
    <text evidence="6">Forms membrane-associated dynamic filaments that are essential for cell shape determination. Acts by regulating cell wall synthesis and cell elongation, and thus cell shape. A feedback loop between cell geometry and MreB localization may maintain elongated cell shape by targeting cell wall growth to regions of negative cell wall curvature.</text>
</comment>
<accession>A0A1F7GDU8</accession>
<dbReference type="Proteomes" id="UP000177208">
    <property type="component" value="Unassembled WGS sequence"/>
</dbReference>
<evidence type="ECO:0000256" key="1">
    <source>
        <dbReference type="ARBA" id="ARBA00022490"/>
    </source>
</evidence>
<dbReference type="GO" id="GO:0005737">
    <property type="term" value="C:cytoplasm"/>
    <property type="evidence" value="ECO:0007669"/>
    <property type="project" value="UniProtKB-SubCell"/>
</dbReference>
<sequence>MLNFRQLFNKIKLPFFSTFDVCFDLGTSNTRIGIGEKGIVLIEPSYLGYNTSSKEYIFFGGEAKSIVGKTPDFIKIIRPVINGVISDFDAQFAMLQYFMKKSVNIYLDRYKIVKPQLRAVAAVPNSVTEIEQKAVEEVLYKIGFSQVYLIEKPLASGIGIGLNIFYHHPHLLIDVGGGLIEMSIISGGGIVSKKTLKVAGDNMNLVLANYAYLKYGIVLGDNTCEHLKIYLLNFKQENKTFTVRGKSLETGLPKSVRIKTSDVKEALYGNIYQIVDNVKDLIDISPPEVLDEIYNRGIILTGGVAKAIGLDQFLASELKIDVNSVTDPDDTVIKGLLKLTQNFPDLLKLAMPKI</sequence>
<dbReference type="PANTHER" id="PTHR42749:SF1">
    <property type="entry name" value="CELL SHAPE-DETERMINING PROTEIN MREB"/>
    <property type="match status" value="1"/>
</dbReference>
<keyword evidence="4 6" id="KW-0133">Cell shape</keyword>
<keyword evidence="3 6" id="KW-0067">ATP-binding</keyword>
<dbReference type="GO" id="GO:0008360">
    <property type="term" value="P:regulation of cell shape"/>
    <property type="evidence" value="ECO:0007669"/>
    <property type="project" value="UniProtKB-UniRule"/>
</dbReference>
<dbReference type="SUPFAM" id="SSF53067">
    <property type="entry name" value="Actin-like ATPase domain"/>
    <property type="match status" value="2"/>
</dbReference>
<organism evidence="7 8">
    <name type="scientific">Candidatus Roizmanbacteria bacterium RIFCSPHIGHO2_01_FULL_39_12c</name>
    <dbReference type="NCBI Taxonomy" id="1802031"/>
    <lineage>
        <taxon>Bacteria</taxon>
        <taxon>Candidatus Roizmaniibacteriota</taxon>
    </lineage>
</organism>
<dbReference type="PANTHER" id="PTHR42749">
    <property type="entry name" value="CELL SHAPE-DETERMINING PROTEIN MREB"/>
    <property type="match status" value="1"/>
</dbReference>
<evidence type="ECO:0000256" key="3">
    <source>
        <dbReference type="ARBA" id="ARBA00022840"/>
    </source>
</evidence>
<proteinExistence type="inferred from homology"/>
<dbReference type="GO" id="GO:0000902">
    <property type="term" value="P:cell morphogenesis"/>
    <property type="evidence" value="ECO:0007669"/>
    <property type="project" value="InterPro"/>
</dbReference>
<dbReference type="Pfam" id="PF06723">
    <property type="entry name" value="MreB_Mbl"/>
    <property type="match status" value="1"/>
</dbReference>
<comment type="caution">
    <text evidence="7">The sequence shown here is derived from an EMBL/GenBank/DDBJ whole genome shotgun (WGS) entry which is preliminary data.</text>
</comment>
<dbReference type="CDD" id="cd10225">
    <property type="entry name" value="ASKHA_NBD_MreB-like"/>
    <property type="match status" value="1"/>
</dbReference>
<dbReference type="PRINTS" id="PR01652">
    <property type="entry name" value="SHAPEPROTEIN"/>
</dbReference>
<dbReference type="AlphaFoldDB" id="A0A1F7GDU8"/>
<evidence type="ECO:0000256" key="2">
    <source>
        <dbReference type="ARBA" id="ARBA00022741"/>
    </source>
</evidence>
<evidence type="ECO:0000256" key="4">
    <source>
        <dbReference type="ARBA" id="ARBA00022960"/>
    </source>
</evidence>
<gene>
    <name evidence="6" type="primary">mreB</name>
    <name evidence="7" type="ORF">A2774_01250</name>
</gene>
<dbReference type="InterPro" id="IPR043129">
    <property type="entry name" value="ATPase_NBD"/>
</dbReference>
<dbReference type="EMBL" id="MFZG01000014">
    <property type="protein sequence ID" value="OGK17036.1"/>
    <property type="molecule type" value="Genomic_DNA"/>
</dbReference>
<comment type="subunit">
    <text evidence="6">Forms polymers.</text>
</comment>
<dbReference type="GO" id="GO:0005524">
    <property type="term" value="F:ATP binding"/>
    <property type="evidence" value="ECO:0007669"/>
    <property type="project" value="UniProtKB-KW"/>
</dbReference>
<comment type="similarity">
    <text evidence="5 6">Belongs to the FtsA/MreB family.</text>
</comment>
<evidence type="ECO:0000256" key="5">
    <source>
        <dbReference type="ARBA" id="ARBA00023458"/>
    </source>
</evidence>
<evidence type="ECO:0000256" key="6">
    <source>
        <dbReference type="HAMAP-Rule" id="MF_02207"/>
    </source>
</evidence>
<comment type="caution">
    <text evidence="6">Lacks conserved residue(s) required for the propagation of feature annotation.</text>
</comment>
<evidence type="ECO:0000313" key="8">
    <source>
        <dbReference type="Proteomes" id="UP000177208"/>
    </source>
</evidence>
<dbReference type="HAMAP" id="MF_02207">
    <property type="entry name" value="MreB"/>
    <property type="match status" value="1"/>
</dbReference>
<dbReference type="InterPro" id="IPR004753">
    <property type="entry name" value="MreB"/>
</dbReference>
<dbReference type="Gene3D" id="3.30.420.40">
    <property type="match status" value="2"/>
</dbReference>
<protein>
    <recommendedName>
        <fullName evidence="6">Cell shape-determining protein MreB</fullName>
    </recommendedName>
</protein>
<feature type="binding site" evidence="6">
    <location>
        <begin position="225"/>
        <end position="228"/>
    </location>
    <ligand>
        <name>ATP</name>
        <dbReference type="ChEBI" id="CHEBI:30616"/>
    </ligand>
</feature>
<name>A0A1F7GDU8_9BACT</name>
<keyword evidence="2 6" id="KW-0547">Nucleotide-binding</keyword>
<dbReference type="InterPro" id="IPR056546">
    <property type="entry name" value="MreB_MamK-like"/>
</dbReference>
<evidence type="ECO:0000313" key="7">
    <source>
        <dbReference type="EMBL" id="OGK17036.1"/>
    </source>
</evidence>
<comment type="subcellular location">
    <subcellularLocation>
        <location evidence="6">Cytoplasm</location>
    </subcellularLocation>
    <text evidence="6">Membrane-associated.</text>
</comment>
<keyword evidence="1 6" id="KW-0963">Cytoplasm</keyword>